<feature type="domain" description="Peptidoglycan binding-like" evidence="2">
    <location>
        <begin position="64"/>
        <end position="98"/>
    </location>
</feature>
<dbReference type="Gene3D" id="1.10.101.10">
    <property type="entry name" value="PGBD-like superfamily/PGBD"/>
    <property type="match status" value="1"/>
</dbReference>
<sequence>MNARKRIALVISTAALGGGLALAPAADAAPGVGNIAKNSANRGGVLCVQHAVNNWAQRTGQGQPLAEDKLFGTKTETWVKKFQRASRLDDDGIVGKKTGNSILDNLQGDGTWRSACYDYVPSTRR</sequence>
<name>A0ABV8YZA2_9ACTN</name>
<evidence type="ECO:0000259" key="2">
    <source>
        <dbReference type="Pfam" id="PF01471"/>
    </source>
</evidence>
<protein>
    <submittedName>
        <fullName evidence="3">Peptidoglycan-binding protein</fullName>
    </submittedName>
</protein>
<proteinExistence type="predicted"/>
<dbReference type="SUPFAM" id="SSF47090">
    <property type="entry name" value="PGBD-like"/>
    <property type="match status" value="1"/>
</dbReference>
<keyword evidence="4" id="KW-1185">Reference proteome</keyword>
<evidence type="ECO:0000313" key="3">
    <source>
        <dbReference type="EMBL" id="MFC4470512.1"/>
    </source>
</evidence>
<reference evidence="4" key="1">
    <citation type="journal article" date="2019" name="Int. J. Syst. Evol. Microbiol.">
        <title>The Global Catalogue of Microorganisms (GCM) 10K type strain sequencing project: providing services to taxonomists for standard genome sequencing and annotation.</title>
        <authorList>
            <consortium name="The Broad Institute Genomics Platform"/>
            <consortium name="The Broad Institute Genome Sequencing Center for Infectious Disease"/>
            <person name="Wu L."/>
            <person name="Ma J."/>
        </authorList>
    </citation>
    <scope>NUCLEOTIDE SEQUENCE [LARGE SCALE GENOMIC DNA]</scope>
    <source>
        <strain evidence="4">DT43</strain>
    </source>
</reference>
<dbReference type="RefSeq" id="WP_386351276.1">
    <property type="nucleotide sequence ID" value="NZ_JBHSFG010000083.1"/>
</dbReference>
<dbReference type="EMBL" id="JBHSFG010000083">
    <property type="protein sequence ID" value="MFC4470512.1"/>
    <property type="molecule type" value="Genomic_DNA"/>
</dbReference>
<accession>A0ABV8YZA2</accession>
<organism evidence="3 4">
    <name type="scientific">Streptomyces xiangluensis</name>
    <dbReference type="NCBI Taxonomy" id="2665720"/>
    <lineage>
        <taxon>Bacteria</taxon>
        <taxon>Bacillati</taxon>
        <taxon>Actinomycetota</taxon>
        <taxon>Actinomycetes</taxon>
        <taxon>Kitasatosporales</taxon>
        <taxon>Streptomycetaceae</taxon>
        <taxon>Streptomyces</taxon>
    </lineage>
</organism>
<dbReference type="InterPro" id="IPR002477">
    <property type="entry name" value="Peptidoglycan-bd-like"/>
</dbReference>
<evidence type="ECO:0000256" key="1">
    <source>
        <dbReference type="SAM" id="SignalP"/>
    </source>
</evidence>
<dbReference type="InterPro" id="IPR036365">
    <property type="entry name" value="PGBD-like_sf"/>
</dbReference>
<dbReference type="Proteomes" id="UP001596012">
    <property type="component" value="Unassembled WGS sequence"/>
</dbReference>
<feature type="chain" id="PRO_5046517040" evidence="1">
    <location>
        <begin position="29"/>
        <end position="125"/>
    </location>
</feature>
<feature type="signal peptide" evidence="1">
    <location>
        <begin position="1"/>
        <end position="28"/>
    </location>
</feature>
<evidence type="ECO:0000313" key="4">
    <source>
        <dbReference type="Proteomes" id="UP001596012"/>
    </source>
</evidence>
<keyword evidence="1" id="KW-0732">Signal</keyword>
<dbReference type="InterPro" id="IPR036366">
    <property type="entry name" value="PGBDSf"/>
</dbReference>
<gene>
    <name evidence="3" type="ORF">ACFPH6_39485</name>
</gene>
<comment type="caution">
    <text evidence="3">The sequence shown here is derived from an EMBL/GenBank/DDBJ whole genome shotgun (WGS) entry which is preliminary data.</text>
</comment>
<dbReference type="Pfam" id="PF01471">
    <property type="entry name" value="PG_binding_1"/>
    <property type="match status" value="1"/>
</dbReference>